<reference evidence="1" key="2">
    <citation type="submission" date="2020-09" db="EMBL/GenBank/DDBJ databases">
        <authorList>
            <person name="Sun Q."/>
            <person name="Ohkuma M."/>
        </authorList>
    </citation>
    <scope>NUCLEOTIDE SEQUENCE</scope>
    <source>
        <strain evidence="1">JCM 3090</strain>
    </source>
</reference>
<dbReference type="EMBL" id="BMQB01000004">
    <property type="protein sequence ID" value="GGJ92768.1"/>
    <property type="molecule type" value="Genomic_DNA"/>
</dbReference>
<evidence type="ECO:0008006" key="3">
    <source>
        <dbReference type="Google" id="ProtNLM"/>
    </source>
</evidence>
<dbReference type="Proteomes" id="UP000649739">
    <property type="component" value="Unassembled WGS sequence"/>
</dbReference>
<gene>
    <name evidence="1" type="ORF">GCM10010123_23330</name>
</gene>
<name>A0A8J3BAT7_9ACTN</name>
<organism evidence="1 2">
    <name type="scientific">Pilimelia anulata</name>
    <dbReference type="NCBI Taxonomy" id="53371"/>
    <lineage>
        <taxon>Bacteria</taxon>
        <taxon>Bacillati</taxon>
        <taxon>Actinomycetota</taxon>
        <taxon>Actinomycetes</taxon>
        <taxon>Micromonosporales</taxon>
        <taxon>Micromonosporaceae</taxon>
        <taxon>Pilimelia</taxon>
    </lineage>
</organism>
<reference evidence="1" key="1">
    <citation type="journal article" date="2014" name="Int. J. Syst. Evol. Microbiol.">
        <title>Complete genome sequence of Corynebacterium casei LMG S-19264T (=DSM 44701T), isolated from a smear-ripened cheese.</title>
        <authorList>
            <consortium name="US DOE Joint Genome Institute (JGI-PGF)"/>
            <person name="Walter F."/>
            <person name="Albersmeier A."/>
            <person name="Kalinowski J."/>
            <person name="Ruckert C."/>
        </authorList>
    </citation>
    <scope>NUCLEOTIDE SEQUENCE</scope>
    <source>
        <strain evidence="1">JCM 3090</strain>
    </source>
</reference>
<comment type="caution">
    <text evidence="1">The sequence shown here is derived from an EMBL/GenBank/DDBJ whole genome shotgun (WGS) entry which is preliminary data.</text>
</comment>
<dbReference type="Pfam" id="PF14094">
    <property type="entry name" value="DUF4272"/>
    <property type="match status" value="1"/>
</dbReference>
<sequence length="228" mass="25700">MTMPVPVHHPRAVRNASESELRRLRLPQPPPGFPLVWEPGDTVELRPTGDLENRLAVLNVVLARCFGLPQEAAMSWLLTSHLMDAVTEPEWHFLTAGIGDHRAFVLHLEAVYGLAWLLGISGHLDPARPSDDRLVALLPDLRRRETYAHWRSRTLIAPRHPAEVAAVLDLYYCLDWGYLEAERLGAPLPGLIDANTIGQRRWALEWSVIFHGPYHDGAQGWEEVDLST</sequence>
<dbReference type="InterPro" id="IPR025368">
    <property type="entry name" value="DUF4272"/>
</dbReference>
<evidence type="ECO:0000313" key="1">
    <source>
        <dbReference type="EMBL" id="GGJ92768.1"/>
    </source>
</evidence>
<accession>A0A8J3BAT7</accession>
<protein>
    <recommendedName>
        <fullName evidence="3">DUF4272 domain-containing protein</fullName>
    </recommendedName>
</protein>
<evidence type="ECO:0000313" key="2">
    <source>
        <dbReference type="Proteomes" id="UP000649739"/>
    </source>
</evidence>
<proteinExistence type="predicted"/>
<keyword evidence="2" id="KW-1185">Reference proteome</keyword>
<dbReference type="AlphaFoldDB" id="A0A8J3BAT7"/>